<evidence type="ECO:0000313" key="3">
    <source>
        <dbReference type="EMBL" id="CAI9103234.1"/>
    </source>
</evidence>
<keyword evidence="1" id="KW-0677">Repeat</keyword>
<evidence type="ECO:0000259" key="2">
    <source>
        <dbReference type="Pfam" id="PF03107"/>
    </source>
</evidence>
<dbReference type="PANTHER" id="PTHR46288:SF29">
    <property type="entry name" value="DC1 DOMAIN-CONTAINING PROTEIN"/>
    <property type="match status" value="1"/>
</dbReference>
<name>A0AAV1D5T4_OLDCO</name>
<evidence type="ECO:0000313" key="4">
    <source>
        <dbReference type="Proteomes" id="UP001161247"/>
    </source>
</evidence>
<organism evidence="3 4">
    <name type="scientific">Oldenlandia corymbosa var. corymbosa</name>
    <dbReference type="NCBI Taxonomy" id="529605"/>
    <lineage>
        <taxon>Eukaryota</taxon>
        <taxon>Viridiplantae</taxon>
        <taxon>Streptophyta</taxon>
        <taxon>Embryophyta</taxon>
        <taxon>Tracheophyta</taxon>
        <taxon>Spermatophyta</taxon>
        <taxon>Magnoliopsida</taxon>
        <taxon>eudicotyledons</taxon>
        <taxon>Gunneridae</taxon>
        <taxon>Pentapetalae</taxon>
        <taxon>asterids</taxon>
        <taxon>lamiids</taxon>
        <taxon>Gentianales</taxon>
        <taxon>Rubiaceae</taxon>
        <taxon>Rubioideae</taxon>
        <taxon>Spermacoceae</taxon>
        <taxon>Hedyotis-Oldenlandia complex</taxon>
        <taxon>Oldenlandia</taxon>
    </lineage>
</organism>
<dbReference type="Pfam" id="PF03107">
    <property type="entry name" value="C1_2"/>
    <property type="match status" value="3"/>
</dbReference>
<dbReference type="InterPro" id="IPR004146">
    <property type="entry name" value="DC1"/>
</dbReference>
<evidence type="ECO:0000256" key="1">
    <source>
        <dbReference type="ARBA" id="ARBA00022737"/>
    </source>
</evidence>
<keyword evidence="4" id="KW-1185">Reference proteome</keyword>
<feature type="domain" description="DC1" evidence="2">
    <location>
        <begin position="8"/>
        <end position="57"/>
    </location>
</feature>
<sequence length="240" mass="27551">MAYEEQHFSHHHPLVPLELADADGRQICNGCEDPITHSEQPYKGCLKCCYVFHERCVQTPRSLEHPSHPNHPLTLHPTPTYSTHSFTCDACGSPGNAFSFGCAHCEFDLHLQCAALPCSTRLPEDKHPHELKLCFDFRSFSEAMKRATVSPACVSCHGKLEENQWLYRCEECDIGIHLQCAKADQQCPEEGGEFGEINELQRLHNKMIDQEMRFRDYYMKAEQQRIMFNFMNQCISGSRI</sequence>
<proteinExistence type="predicted"/>
<gene>
    <name evidence="3" type="ORF">OLC1_LOCUS12446</name>
</gene>
<dbReference type="EMBL" id="OX459121">
    <property type="protein sequence ID" value="CAI9103234.1"/>
    <property type="molecule type" value="Genomic_DNA"/>
</dbReference>
<dbReference type="SUPFAM" id="SSF57889">
    <property type="entry name" value="Cysteine-rich domain"/>
    <property type="match status" value="1"/>
</dbReference>
<dbReference type="InterPro" id="IPR046349">
    <property type="entry name" value="C1-like_sf"/>
</dbReference>
<feature type="domain" description="DC1" evidence="2">
    <location>
        <begin position="66"/>
        <end position="114"/>
    </location>
</feature>
<dbReference type="AlphaFoldDB" id="A0AAV1D5T4"/>
<dbReference type="Proteomes" id="UP001161247">
    <property type="component" value="Chromosome 4"/>
</dbReference>
<feature type="domain" description="DC1" evidence="2">
    <location>
        <begin position="126"/>
        <end position="181"/>
    </location>
</feature>
<protein>
    <submittedName>
        <fullName evidence="3">OLC1v1001683C1</fullName>
    </submittedName>
</protein>
<dbReference type="PANTHER" id="PTHR46288">
    <property type="entry name" value="PHORBOL-ESTER/DAG-TYPE DOMAIN-CONTAINING PROTEIN"/>
    <property type="match status" value="1"/>
</dbReference>
<reference evidence="3" key="1">
    <citation type="submission" date="2023-03" db="EMBL/GenBank/DDBJ databases">
        <authorList>
            <person name="Julca I."/>
        </authorList>
    </citation>
    <scope>NUCLEOTIDE SEQUENCE</scope>
</reference>
<accession>A0AAV1D5T4</accession>